<dbReference type="AlphaFoldDB" id="B9K6Z4"/>
<protein>
    <submittedName>
        <fullName evidence="1">Uncharacterized protein</fullName>
    </submittedName>
</protein>
<dbReference type="KEGG" id="tna:CTN_0552"/>
<dbReference type="EMBL" id="CP000916">
    <property type="protein sequence ID" value="ACM22728.1"/>
    <property type="molecule type" value="Genomic_DNA"/>
</dbReference>
<evidence type="ECO:0000313" key="1">
    <source>
        <dbReference type="EMBL" id="ACM22728.1"/>
    </source>
</evidence>
<name>B9K6Z4_THENN</name>
<evidence type="ECO:0000313" key="2">
    <source>
        <dbReference type="Proteomes" id="UP000000445"/>
    </source>
</evidence>
<keyword evidence="2" id="KW-1185">Reference proteome</keyword>
<dbReference type="HOGENOM" id="CLU_613837_0_0_0"/>
<sequence length="446" mass="50640">MVENGFKILITAPGKIHDDGFAPDVYLSQIGQSMGTLESGNDPLEPGKFKEGVQCFFVGHSVVEDFSGLLPVGMFGTDPGIIQTSRYGVCYLNLTPFILKNEGLASVKVPHLSFQKGSGVFSRVETFTTCLYPYQFHSTVYEGIEYPGSVASPSYTGQDVIRKFPLFFKDLPFCLFTYHLLKISHYDRVGMWSHHGSDDVVRGLKVRYPVSEGFVYGIFQGSATAFYGNHLRTEEFHSFNVRFLSDRVFLSHVYDTLHAKERSSGGRCHSVLARTSFRYYPCFPHPFCKKYLTECVVYLVGTGVEKILPFQVDLRTVFLAQPLCKVKWGGTARVVHQKSIELLPERLILCDAFIRFLEFLKSWHEYLRNVLTTVRTEVTFHLSQPLCLFYEFSDQIVILLPRGNFHAGRYIDSERSHHLDCPLHVPGVQSSGKYEIAKLVSVRQNN</sequence>
<reference evidence="1 2" key="1">
    <citation type="journal article" date="2009" name="Biosci. Biotechnol. Biochem.">
        <title>WeGAS: a web-based microbial genome annotation system.</title>
        <authorList>
            <person name="Lee D."/>
            <person name="Seo H."/>
            <person name="Park C."/>
            <person name="Park K."/>
        </authorList>
    </citation>
    <scope>NUCLEOTIDE SEQUENCE [LARGE SCALE GENOMIC DNA]</scope>
    <source>
        <strain evidence="2">ATCC 49049 / DSM 4359 / NBRC 107923 / NS-E</strain>
    </source>
</reference>
<dbReference type="Proteomes" id="UP000000445">
    <property type="component" value="Chromosome"/>
</dbReference>
<gene>
    <name evidence="1" type="ordered locus">CTN_0552</name>
</gene>
<proteinExistence type="predicted"/>
<accession>B9K6Z4</accession>
<organism evidence="1 2">
    <name type="scientific">Thermotoga neapolitana (strain ATCC 49049 / DSM 4359 / NBRC 107923 / NS-E)</name>
    <dbReference type="NCBI Taxonomy" id="309803"/>
    <lineage>
        <taxon>Bacteria</taxon>
        <taxon>Thermotogati</taxon>
        <taxon>Thermotogota</taxon>
        <taxon>Thermotogae</taxon>
        <taxon>Thermotogales</taxon>
        <taxon>Thermotogaceae</taxon>
        <taxon>Thermotoga</taxon>
    </lineage>
</organism>